<protein>
    <recommendedName>
        <fullName evidence="2">CCHC-type domain-containing protein</fullName>
    </recommendedName>
</protein>
<reference evidence="3" key="2">
    <citation type="journal article" date="2023" name="Science">
        <title>Genomic signatures of disease resistance in endangered staghorn corals.</title>
        <authorList>
            <person name="Vollmer S.V."/>
            <person name="Selwyn J.D."/>
            <person name="Despard B.A."/>
            <person name="Roesel C.L."/>
        </authorList>
    </citation>
    <scope>NUCLEOTIDE SEQUENCE</scope>
    <source>
        <strain evidence="3">K2</strain>
    </source>
</reference>
<dbReference type="InterPro" id="IPR001878">
    <property type="entry name" value="Znf_CCHC"/>
</dbReference>
<reference evidence="3" key="1">
    <citation type="journal article" date="2023" name="G3 (Bethesda)">
        <title>Whole genome assembly and annotation of the endangered Caribbean coral Acropora cervicornis.</title>
        <authorList>
            <person name="Selwyn J.D."/>
            <person name="Vollmer S.V."/>
        </authorList>
    </citation>
    <scope>NUCLEOTIDE SEQUENCE</scope>
    <source>
        <strain evidence="3">K2</strain>
    </source>
</reference>
<dbReference type="GO" id="GO:0008270">
    <property type="term" value="F:zinc ion binding"/>
    <property type="evidence" value="ECO:0007669"/>
    <property type="project" value="InterPro"/>
</dbReference>
<feature type="domain" description="CCHC-type" evidence="2">
    <location>
        <begin position="254"/>
        <end position="270"/>
    </location>
</feature>
<dbReference type="EMBL" id="JARQWQ010000090">
    <property type="protein sequence ID" value="KAK2552097.1"/>
    <property type="molecule type" value="Genomic_DNA"/>
</dbReference>
<feature type="compositionally biased region" description="Basic and acidic residues" evidence="1">
    <location>
        <begin position="753"/>
        <end position="764"/>
    </location>
</feature>
<dbReference type="Pfam" id="PF17921">
    <property type="entry name" value="Integrase_H2C2"/>
    <property type="match status" value="1"/>
</dbReference>
<evidence type="ECO:0000313" key="4">
    <source>
        <dbReference type="Proteomes" id="UP001249851"/>
    </source>
</evidence>
<dbReference type="PANTHER" id="PTHR37984">
    <property type="entry name" value="PROTEIN CBG26694"/>
    <property type="match status" value="1"/>
</dbReference>
<feature type="region of interest" description="Disordered" evidence="1">
    <location>
        <begin position="197"/>
        <end position="234"/>
    </location>
</feature>
<feature type="region of interest" description="Disordered" evidence="1">
    <location>
        <begin position="733"/>
        <end position="795"/>
    </location>
</feature>
<organism evidence="3 4">
    <name type="scientific">Acropora cervicornis</name>
    <name type="common">Staghorn coral</name>
    <dbReference type="NCBI Taxonomy" id="6130"/>
    <lineage>
        <taxon>Eukaryota</taxon>
        <taxon>Metazoa</taxon>
        <taxon>Cnidaria</taxon>
        <taxon>Anthozoa</taxon>
        <taxon>Hexacorallia</taxon>
        <taxon>Scleractinia</taxon>
        <taxon>Astrocoeniina</taxon>
        <taxon>Acroporidae</taxon>
        <taxon>Acropora</taxon>
    </lineage>
</organism>
<evidence type="ECO:0000256" key="1">
    <source>
        <dbReference type="SAM" id="MobiDB-lite"/>
    </source>
</evidence>
<proteinExistence type="predicted"/>
<feature type="compositionally biased region" description="Polar residues" evidence="1">
    <location>
        <begin position="740"/>
        <end position="752"/>
    </location>
</feature>
<dbReference type="AlphaFoldDB" id="A0AAD9PZM2"/>
<name>A0AAD9PZM2_ACRCE</name>
<dbReference type="GO" id="GO:0003676">
    <property type="term" value="F:nucleic acid binding"/>
    <property type="evidence" value="ECO:0007669"/>
    <property type="project" value="InterPro"/>
</dbReference>
<dbReference type="Gene3D" id="1.10.340.70">
    <property type="match status" value="1"/>
</dbReference>
<evidence type="ECO:0000259" key="2">
    <source>
        <dbReference type="SMART" id="SM00343"/>
    </source>
</evidence>
<sequence>MSQENVPTTSQEVNSQEMAMHFGLLPPEPLDLSGGNISENWKKFKQKFTNYEIATGINKKESATRVATLLTVIGNDAIDVFNTIKWDAEGDDTKIDKVIQKFEEHCEPKKNVSYERYKFFSRAQESSETIDQYVTVLRKLNETCEFGTLRNSLIKDRIVLGVSNCKLRERLLRVQELTLEKALAVVRSAEMTEKQLQELESDSSVHGIGKENSKSALKKQLSDKEEKSPPNKTFNCRNCGTRHGARECPAYGKTCHNCQRQNHFQNMCRSRKKVHGLEEETKEHHSNTNLFVGAVTTKVEVQNDECFVMLPVQGHVTRLKLDTGSQVNTLPVEELKKIIGSNPCMDPCTHKLVSYSDDKLTVLGTARLPVECKANVEKELTFHIVDTNQPGLLGLRSSQDLGLIKVVMMTNAEEEQAKLDVDVKSDKSPQQLKEEVMQKHAKVFTGLGRLEKPYYIEVDPTVTPVEEIRRATAEDQSMRTLSETIKYGWPETKGETPVSIHAYWDVRDELSELNDVVLRGERIAIPPSMRKEMLEKIHQGHMGIEKSKRRARDTLYWPGMNSQITDTVSRCTICLEHRRQNAKEPMIPFRKAVQTVKSLLTKAKQDSRDPYLALLEYRNTPIDDVGSPAQLLMSRRLRSIIPTSVALLKPKVLDAHKVMEKMELKQRKQKHYFDRQTKALPVLETGDRIRVRMGNSWKPGRVVQHEETPRSYEIQTDEGRKYRRNRRMLIKCSEDDRSSIDSPFVSNSPTTSTHERPYFKEPVDKVSPLVEGPTVILPQPEELCSTDEDIKERQP</sequence>
<dbReference type="FunFam" id="1.10.340.70:FF:000003">
    <property type="entry name" value="Protein CBG25708"/>
    <property type="match status" value="1"/>
</dbReference>
<evidence type="ECO:0000313" key="3">
    <source>
        <dbReference type="EMBL" id="KAK2552097.1"/>
    </source>
</evidence>
<dbReference type="Gene3D" id="4.10.60.10">
    <property type="entry name" value="Zinc finger, CCHC-type"/>
    <property type="match status" value="1"/>
</dbReference>
<dbReference type="Proteomes" id="UP001249851">
    <property type="component" value="Unassembled WGS sequence"/>
</dbReference>
<dbReference type="SMART" id="SM00343">
    <property type="entry name" value="ZnF_C2HC"/>
    <property type="match status" value="2"/>
</dbReference>
<feature type="domain" description="CCHC-type" evidence="2">
    <location>
        <begin position="235"/>
        <end position="250"/>
    </location>
</feature>
<feature type="compositionally biased region" description="Basic and acidic residues" evidence="1">
    <location>
        <begin position="220"/>
        <end position="229"/>
    </location>
</feature>
<dbReference type="PANTHER" id="PTHR37984:SF5">
    <property type="entry name" value="PROTEIN NYNRIN-LIKE"/>
    <property type="match status" value="1"/>
</dbReference>
<dbReference type="InterPro" id="IPR041588">
    <property type="entry name" value="Integrase_H2C2"/>
</dbReference>
<comment type="caution">
    <text evidence="3">The sequence shown here is derived from an EMBL/GenBank/DDBJ whole genome shotgun (WGS) entry which is preliminary data.</text>
</comment>
<keyword evidence="4" id="KW-1185">Reference proteome</keyword>
<gene>
    <name evidence="3" type="ORF">P5673_026844</name>
</gene>
<dbReference type="InterPro" id="IPR050951">
    <property type="entry name" value="Retrovirus_Pol_polyprotein"/>
</dbReference>
<accession>A0AAD9PZM2</accession>